<evidence type="ECO:0000256" key="1">
    <source>
        <dbReference type="ARBA" id="ARBA00004429"/>
    </source>
</evidence>
<dbReference type="SUPFAM" id="SSF103473">
    <property type="entry name" value="MFS general substrate transporter"/>
    <property type="match status" value="1"/>
</dbReference>
<feature type="transmembrane region" description="Helical" evidence="7">
    <location>
        <begin position="149"/>
        <end position="171"/>
    </location>
</feature>
<dbReference type="CDD" id="cd06173">
    <property type="entry name" value="MFS_MefA_like"/>
    <property type="match status" value="1"/>
</dbReference>
<keyword evidence="5 7" id="KW-1133">Transmembrane helix</keyword>
<comment type="subcellular location">
    <subcellularLocation>
        <location evidence="1">Cell inner membrane</location>
        <topology evidence="1">Multi-pass membrane protein</topology>
    </subcellularLocation>
</comment>
<reference evidence="8" key="2">
    <citation type="submission" date="2021-04" db="EMBL/GenBank/DDBJ databases">
        <authorList>
            <person name="Gilroy R."/>
        </authorList>
    </citation>
    <scope>NUCLEOTIDE SEQUENCE</scope>
    <source>
        <strain evidence="8">ChiGjej4B4-7305</strain>
    </source>
</reference>
<name>A0A9D2EDV1_9MICO</name>
<protein>
    <submittedName>
        <fullName evidence="8">MFS transporter</fullName>
    </submittedName>
</protein>
<gene>
    <name evidence="8" type="ORF">H9815_06765</name>
</gene>
<dbReference type="GO" id="GO:0005886">
    <property type="term" value="C:plasma membrane"/>
    <property type="evidence" value="ECO:0007669"/>
    <property type="project" value="UniProtKB-SubCell"/>
</dbReference>
<dbReference type="PANTHER" id="PTHR23513:SF9">
    <property type="entry name" value="ENTEROBACTIN EXPORTER ENTS"/>
    <property type="match status" value="1"/>
</dbReference>
<keyword evidence="2" id="KW-0813">Transport</keyword>
<evidence type="ECO:0000256" key="2">
    <source>
        <dbReference type="ARBA" id="ARBA00022448"/>
    </source>
</evidence>
<reference evidence="8" key="1">
    <citation type="journal article" date="2021" name="PeerJ">
        <title>Extensive microbial diversity within the chicken gut microbiome revealed by metagenomics and culture.</title>
        <authorList>
            <person name="Gilroy R."/>
            <person name="Ravi A."/>
            <person name="Getino M."/>
            <person name="Pursley I."/>
            <person name="Horton D.L."/>
            <person name="Alikhan N.F."/>
            <person name="Baker D."/>
            <person name="Gharbi K."/>
            <person name="Hall N."/>
            <person name="Watson M."/>
            <person name="Adriaenssens E.M."/>
            <person name="Foster-Nyarko E."/>
            <person name="Jarju S."/>
            <person name="Secka A."/>
            <person name="Antonio M."/>
            <person name="Oren A."/>
            <person name="Chaudhuri R.R."/>
            <person name="La Ragione R."/>
            <person name="Hildebrand F."/>
            <person name="Pallen M.J."/>
        </authorList>
    </citation>
    <scope>NUCLEOTIDE SEQUENCE</scope>
    <source>
        <strain evidence="8">ChiGjej4B4-7305</strain>
    </source>
</reference>
<proteinExistence type="predicted"/>
<evidence type="ECO:0000313" key="9">
    <source>
        <dbReference type="Proteomes" id="UP000824037"/>
    </source>
</evidence>
<evidence type="ECO:0000256" key="6">
    <source>
        <dbReference type="ARBA" id="ARBA00023136"/>
    </source>
</evidence>
<dbReference type="Pfam" id="PF05977">
    <property type="entry name" value="MFS_3"/>
    <property type="match status" value="1"/>
</dbReference>
<dbReference type="AlphaFoldDB" id="A0A9D2EDV1"/>
<dbReference type="Proteomes" id="UP000824037">
    <property type="component" value="Unassembled WGS sequence"/>
</dbReference>
<evidence type="ECO:0000256" key="7">
    <source>
        <dbReference type="SAM" id="Phobius"/>
    </source>
</evidence>
<accession>A0A9D2EDV1</accession>
<sequence length="416" mass="42970">MSLTRAVLDLSPLRASRAFRDLWLGSSAASFGHQFVTVAVLFQVWELTGSAVWTGAIGLARAVPLIIFGLVGGAIADAADRRRIVRWTTAAQLVAALGLAAQALLQVESLALLLGLVALQASFGALGIPARRALPPRLLPAPTVPAGIALQHLSFQVAMLVGPAVAGIVIAELGLTWAFTVQALTFVLAWLGVLRLPSLPPLEQPDRPGLRAMADGVRLVWRRPVLRGSFVTDLFATLLVMPISLFPLINEIRFGGSAGTLGLFLSAVAVGGIGAGLFSGSFTRARRAGLIQLIAAGTWGVALAGFGLVAPLWLALGLLAVAGAADTVSVVTRAAMVQLDTPDSHRGRVSAVESVISQAGPDIGNFRGGVVAGLTSAPIALATGGLACVLGVAFVGWRNRALRRYELPTAEVPPAG</sequence>
<keyword evidence="3" id="KW-1003">Cell membrane</keyword>
<feature type="transmembrane region" description="Helical" evidence="7">
    <location>
        <begin position="21"/>
        <end position="45"/>
    </location>
</feature>
<keyword evidence="6 7" id="KW-0472">Membrane</keyword>
<feature type="transmembrane region" description="Helical" evidence="7">
    <location>
        <begin position="377"/>
        <end position="397"/>
    </location>
</feature>
<dbReference type="InterPro" id="IPR036259">
    <property type="entry name" value="MFS_trans_sf"/>
</dbReference>
<evidence type="ECO:0000256" key="5">
    <source>
        <dbReference type="ARBA" id="ARBA00022989"/>
    </source>
</evidence>
<evidence type="ECO:0000256" key="4">
    <source>
        <dbReference type="ARBA" id="ARBA00022692"/>
    </source>
</evidence>
<dbReference type="EMBL" id="DXBY01000113">
    <property type="protein sequence ID" value="HIZ35462.1"/>
    <property type="molecule type" value="Genomic_DNA"/>
</dbReference>
<feature type="transmembrane region" description="Helical" evidence="7">
    <location>
        <begin position="230"/>
        <end position="249"/>
    </location>
</feature>
<organism evidence="8 9">
    <name type="scientific">Candidatus Ruania gallistercoris</name>
    <dbReference type="NCBI Taxonomy" id="2838746"/>
    <lineage>
        <taxon>Bacteria</taxon>
        <taxon>Bacillati</taxon>
        <taxon>Actinomycetota</taxon>
        <taxon>Actinomycetes</taxon>
        <taxon>Micrococcales</taxon>
        <taxon>Ruaniaceae</taxon>
        <taxon>Ruania</taxon>
    </lineage>
</organism>
<feature type="transmembrane region" description="Helical" evidence="7">
    <location>
        <begin position="51"/>
        <end position="72"/>
    </location>
</feature>
<dbReference type="InterPro" id="IPR010290">
    <property type="entry name" value="TM_effector"/>
</dbReference>
<comment type="caution">
    <text evidence="8">The sequence shown here is derived from an EMBL/GenBank/DDBJ whole genome shotgun (WGS) entry which is preliminary data.</text>
</comment>
<feature type="transmembrane region" description="Helical" evidence="7">
    <location>
        <begin position="261"/>
        <end position="278"/>
    </location>
</feature>
<dbReference type="PANTHER" id="PTHR23513">
    <property type="entry name" value="INTEGRAL MEMBRANE EFFLUX PROTEIN-RELATED"/>
    <property type="match status" value="1"/>
</dbReference>
<evidence type="ECO:0000313" key="8">
    <source>
        <dbReference type="EMBL" id="HIZ35462.1"/>
    </source>
</evidence>
<keyword evidence="4 7" id="KW-0812">Transmembrane</keyword>
<evidence type="ECO:0000256" key="3">
    <source>
        <dbReference type="ARBA" id="ARBA00022475"/>
    </source>
</evidence>
<feature type="transmembrane region" description="Helical" evidence="7">
    <location>
        <begin position="290"/>
        <end position="314"/>
    </location>
</feature>
<dbReference type="Gene3D" id="1.20.1250.20">
    <property type="entry name" value="MFS general substrate transporter like domains"/>
    <property type="match status" value="1"/>
</dbReference>